<gene>
    <name evidence="1" type="ORF">GF1_16330</name>
</gene>
<accession>A0A915U2F0</accession>
<protein>
    <submittedName>
        <fullName evidence="1">Uncharacterized protein</fullName>
    </submittedName>
</protein>
<dbReference type="KEGG" id="ddu:GF1_16330"/>
<sequence>MAVIGNAWPVSLYLGDDIATFFLLNSAGGPATQVLQKKADIVPGQV</sequence>
<dbReference type="AlphaFoldDB" id="A0A915U2F0"/>
<proteinExistence type="predicted"/>
<name>A0A915U2F0_9BACT</name>
<evidence type="ECO:0000313" key="2">
    <source>
        <dbReference type="Proteomes" id="UP001063350"/>
    </source>
</evidence>
<keyword evidence="2" id="KW-1185">Reference proteome</keyword>
<reference evidence="1" key="1">
    <citation type="submission" date="2020-12" db="EMBL/GenBank/DDBJ databases">
        <title>Desulfobium dissulfuricans gen. nov., sp. nov., a novel mesophilic, sulfate-reducing bacterium isolated from a deep-sea hydrothermal vent.</title>
        <authorList>
            <person name="Hashimoto Y."/>
            <person name="Tame A."/>
            <person name="Sawayama S."/>
            <person name="Miyazaki J."/>
            <person name="Takai K."/>
            <person name="Nakagawa S."/>
        </authorList>
    </citation>
    <scope>NUCLEOTIDE SEQUENCE</scope>
    <source>
        <strain evidence="1">GF1</strain>
    </source>
</reference>
<organism evidence="1 2">
    <name type="scientific">Desulfolithobacter dissulfuricans</name>
    <dbReference type="NCBI Taxonomy" id="2795293"/>
    <lineage>
        <taxon>Bacteria</taxon>
        <taxon>Pseudomonadati</taxon>
        <taxon>Thermodesulfobacteriota</taxon>
        <taxon>Desulfobulbia</taxon>
        <taxon>Desulfobulbales</taxon>
        <taxon>Desulfobulbaceae</taxon>
        <taxon>Desulfolithobacter</taxon>
    </lineage>
</organism>
<evidence type="ECO:0000313" key="1">
    <source>
        <dbReference type="EMBL" id="BCO09257.1"/>
    </source>
</evidence>
<dbReference type="EMBL" id="AP024233">
    <property type="protein sequence ID" value="BCO09257.1"/>
    <property type="molecule type" value="Genomic_DNA"/>
</dbReference>
<dbReference type="Proteomes" id="UP001063350">
    <property type="component" value="Chromosome"/>
</dbReference>